<feature type="domain" description="Transglycosylase SLT" evidence="2">
    <location>
        <begin position="194"/>
        <end position="251"/>
    </location>
</feature>
<dbReference type="RefSeq" id="WP_319943283.1">
    <property type="nucleotide sequence ID" value="NZ_WEGI01000009.1"/>
</dbReference>
<organism evidence="3 4">
    <name type="scientific">Nocardia aurantia</name>
    <dbReference type="NCBI Taxonomy" id="2585199"/>
    <lineage>
        <taxon>Bacteria</taxon>
        <taxon>Bacillati</taxon>
        <taxon>Actinomycetota</taxon>
        <taxon>Actinomycetes</taxon>
        <taxon>Mycobacteriales</taxon>
        <taxon>Nocardiaceae</taxon>
        <taxon>Nocardia</taxon>
    </lineage>
</organism>
<dbReference type="GO" id="GO:0009253">
    <property type="term" value="P:peptidoglycan catabolic process"/>
    <property type="evidence" value="ECO:0007669"/>
    <property type="project" value="TreeGrafter"/>
</dbReference>
<dbReference type="PANTHER" id="PTHR30163:SF8">
    <property type="entry name" value="LYTIC MUREIN TRANSGLYCOSYLASE"/>
    <property type="match status" value="1"/>
</dbReference>
<feature type="chain" id="PRO_5039063910" description="Transglycosylase SLT domain-containing protein" evidence="1">
    <location>
        <begin position="27"/>
        <end position="290"/>
    </location>
</feature>
<protein>
    <recommendedName>
        <fullName evidence="2">Transglycosylase SLT domain-containing protein</fullName>
    </recommendedName>
</protein>
<gene>
    <name evidence="3" type="ORF">NRB56_41850</name>
</gene>
<name>A0A7K0DS84_9NOCA</name>
<accession>A0A7K0DS84</accession>
<dbReference type="GO" id="GO:0008933">
    <property type="term" value="F:peptidoglycan lytic transglycosylase activity"/>
    <property type="evidence" value="ECO:0007669"/>
    <property type="project" value="TreeGrafter"/>
</dbReference>
<dbReference type="Pfam" id="PF13406">
    <property type="entry name" value="SLT_2"/>
    <property type="match status" value="1"/>
</dbReference>
<dbReference type="PANTHER" id="PTHR30163">
    <property type="entry name" value="MEMBRANE-BOUND LYTIC MUREIN TRANSGLYCOSYLASE B"/>
    <property type="match status" value="1"/>
</dbReference>
<dbReference type="AlphaFoldDB" id="A0A7K0DS84"/>
<dbReference type="SUPFAM" id="SSF53955">
    <property type="entry name" value="Lysozyme-like"/>
    <property type="match status" value="1"/>
</dbReference>
<dbReference type="InterPro" id="IPR043426">
    <property type="entry name" value="MltB-like"/>
</dbReference>
<dbReference type="InterPro" id="IPR023346">
    <property type="entry name" value="Lysozyme-like_dom_sf"/>
</dbReference>
<feature type="signal peptide" evidence="1">
    <location>
        <begin position="1"/>
        <end position="26"/>
    </location>
</feature>
<evidence type="ECO:0000313" key="4">
    <source>
        <dbReference type="Proteomes" id="UP000431401"/>
    </source>
</evidence>
<comment type="caution">
    <text evidence="3">The sequence shown here is derived from an EMBL/GenBank/DDBJ whole genome shotgun (WGS) entry which is preliminary data.</text>
</comment>
<evidence type="ECO:0000256" key="1">
    <source>
        <dbReference type="SAM" id="SignalP"/>
    </source>
</evidence>
<reference evidence="3 4" key="1">
    <citation type="submission" date="2019-10" db="EMBL/GenBank/DDBJ databases">
        <title>Nocardia macrotermitis sp. nov. and Nocardia aurantia sp. nov., isolated from the gut of fungus growing-termite Macrotermes natalensis.</title>
        <authorList>
            <person name="Benndorf R."/>
            <person name="Schwitalla J."/>
            <person name="Martin K."/>
            <person name="De Beer W."/>
            <person name="Kaster A.-K."/>
            <person name="Vollmers J."/>
            <person name="Poulsen M."/>
            <person name="Beemelmanns C."/>
        </authorList>
    </citation>
    <scope>NUCLEOTIDE SEQUENCE [LARGE SCALE GENOMIC DNA]</scope>
    <source>
        <strain evidence="3 4">RB56</strain>
    </source>
</reference>
<evidence type="ECO:0000313" key="3">
    <source>
        <dbReference type="EMBL" id="MQY28601.1"/>
    </source>
</evidence>
<proteinExistence type="predicted"/>
<keyword evidence="1" id="KW-0732">Signal</keyword>
<evidence type="ECO:0000259" key="2">
    <source>
        <dbReference type="Pfam" id="PF13406"/>
    </source>
</evidence>
<dbReference type="Gene3D" id="1.10.530.10">
    <property type="match status" value="1"/>
</dbReference>
<dbReference type="EMBL" id="WEGI01000009">
    <property type="protein sequence ID" value="MQY28601.1"/>
    <property type="molecule type" value="Genomic_DNA"/>
</dbReference>
<dbReference type="InterPro" id="IPR031304">
    <property type="entry name" value="SLT_2"/>
</dbReference>
<dbReference type="CDD" id="cd13399">
    <property type="entry name" value="Slt35-like"/>
    <property type="match status" value="1"/>
</dbReference>
<dbReference type="Proteomes" id="UP000431401">
    <property type="component" value="Unassembled WGS sequence"/>
</dbReference>
<dbReference type="Gene3D" id="1.10.8.350">
    <property type="entry name" value="Bacterial muramidase"/>
    <property type="match status" value="1"/>
</dbReference>
<keyword evidence="4" id="KW-1185">Reference proteome</keyword>
<sequence>MGRHSKPPARRTSVNPVLALTGLVPAGVVAVSAAATTEANTGEFAAMNAPQQVTGDAETVAAEARLSAVAAEGHLATDDSLMHVARHPGPPTVRSNKLPANRVAATTVAGPLGIPGVAYAAYTNAERVLAQENPDCHMSWSQLAGIGQIESHHAYGKLDENGYPINPVYGPVLDGSLGGNQVVNATDGGELDGMSSYARAVGPMQFLPSTYRKYAADGKGDGTSDPQNIFDASLTAGKYLCEGGLDMNDPAQQSRAIMRYNHSMAYVANVMAWETAYREGVGPGQANNRM</sequence>